<dbReference type="AlphaFoldDB" id="A0A9W8G9A8"/>
<sequence>MGATGSGEINDATAIFDELLRYYDSKISALRQTRESLEDSKPVLTPPSTPRGGGESDSVNAIQKHPRNRAMLSLELLADMVDDMAMGIVFETVFEAKQSVGIYSLCNTRSAANSAGSTPSNALANYDSSSEQSADRKRKVGSSSSSGLARDVAGNRKKAKRK</sequence>
<dbReference type="Proteomes" id="UP001151518">
    <property type="component" value="Unassembled WGS sequence"/>
</dbReference>
<evidence type="ECO:0000313" key="3">
    <source>
        <dbReference type="Proteomes" id="UP001151518"/>
    </source>
</evidence>
<comment type="caution">
    <text evidence="2">The sequence shown here is derived from an EMBL/GenBank/DDBJ whole genome shotgun (WGS) entry which is preliminary data.</text>
</comment>
<gene>
    <name evidence="2" type="ORF">GGI25_003065</name>
</gene>
<feature type="region of interest" description="Disordered" evidence="1">
    <location>
        <begin position="111"/>
        <end position="162"/>
    </location>
</feature>
<evidence type="ECO:0000256" key="1">
    <source>
        <dbReference type="SAM" id="MobiDB-lite"/>
    </source>
</evidence>
<dbReference type="OrthoDB" id="21557at2759"/>
<name>A0A9W8G9A8_9FUNG</name>
<feature type="region of interest" description="Disordered" evidence="1">
    <location>
        <begin position="33"/>
        <end position="61"/>
    </location>
</feature>
<protein>
    <submittedName>
        <fullName evidence="2">Uncharacterized protein</fullName>
    </submittedName>
</protein>
<evidence type="ECO:0000313" key="2">
    <source>
        <dbReference type="EMBL" id="KAJ2677545.1"/>
    </source>
</evidence>
<reference evidence="2" key="1">
    <citation type="submission" date="2022-07" db="EMBL/GenBank/DDBJ databases">
        <title>Phylogenomic reconstructions and comparative analyses of Kickxellomycotina fungi.</title>
        <authorList>
            <person name="Reynolds N.K."/>
            <person name="Stajich J.E."/>
            <person name="Barry K."/>
            <person name="Grigoriev I.V."/>
            <person name="Crous P."/>
            <person name="Smith M.E."/>
        </authorList>
    </citation>
    <scope>NUCLEOTIDE SEQUENCE</scope>
    <source>
        <strain evidence="2">NRRL 3115</strain>
    </source>
</reference>
<accession>A0A9W8G9A8</accession>
<dbReference type="EMBL" id="JANBTW010000031">
    <property type="protein sequence ID" value="KAJ2677545.1"/>
    <property type="molecule type" value="Genomic_DNA"/>
</dbReference>
<proteinExistence type="predicted"/>
<feature type="compositionally biased region" description="Polar residues" evidence="1">
    <location>
        <begin position="111"/>
        <end position="132"/>
    </location>
</feature>
<organism evidence="2 3">
    <name type="scientific">Coemansia spiralis</name>
    <dbReference type="NCBI Taxonomy" id="417178"/>
    <lineage>
        <taxon>Eukaryota</taxon>
        <taxon>Fungi</taxon>
        <taxon>Fungi incertae sedis</taxon>
        <taxon>Zoopagomycota</taxon>
        <taxon>Kickxellomycotina</taxon>
        <taxon>Kickxellomycetes</taxon>
        <taxon>Kickxellales</taxon>
        <taxon>Kickxellaceae</taxon>
        <taxon>Coemansia</taxon>
    </lineage>
</organism>